<evidence type="ECO:0000313" key="1">
    <source>
        <dbReference type="EMBL" id="KGN55329.1"/>
    </source>
</evidence>
<gene>
    <name evidence="1" type="ORF">Csa_4G646030</name>
</gene>
<proteinExistence type="predicted"/>
<sequence>MHVWYYMIVNLTQLQGALEETKSWGGEHQQLVQLRGYKLPSFGPTSAHSSRSLPYTTLIIVHETDV</sequence>
<dbReference type="EMBL" id="CM002925">
    <property type="protein sequence ID" value="KGN55329.1"/>
    <property type="molecule type" value="Genomic_DNA"/>
</dbReference>
<dbReference type="AlphaFoldDB" id="A0A0A0L2R0"/>
<reference evidence="1 2" key="4">
    <citation type="journal article" date="2011" name="BMC Genomics">
        <title>RNA-Seq improves annotation of protein-coding genes in the cucumber genome.</title>
        <authorList>
            <person name="Li Z."/>
            <person name="Zhang Z."/>
            <person name="Yan P."/>
            <person name="Huang S."/>
            <person name="Fei Z."/>
            <person name="Lin K."/>
        </authorList>
    </citation>
    <scope>NUCLEOTIDE SEQUENCE [LARGE SCALE GENOMIC DNA]</scope>
    <source>
        <strain evidence="2">cv. 9930</strain>
    </source>
</reference>
<dbReference type="Gramene" id="KGN55329">
    <property type="protein sequence ID" value="KGN55329"/>
    <property type="gene ID" value="Csa_4G646030"/>
</dbReference>
<name>A0A0A0L2R0_CUCSA</name>
<reference evidence="1 2" key="2">
    <citation type="journal article" date="2009" name="PLoS ONE">
        <title>An integrated genetic and cytogenetic map of the cucumber genome.</title>
        <authorList>
            <person name="Ren Y."/>
            <person name="Zhang Z."/>
            <person name="Liu J."/>
            <person name="Staub J.E."/>
            <person name="Han Y."/>
            <person name="Cheng Z."/>
            <person name="Li X."/>
            <person name="Lu J."/>
            <person name="Miao H."/>
            <person name="Kang H."/>
            <person name="Xie B."/>
            <person name="Gu X."/>
            <person name="Wang X."/>
            <person name="Du Y."/>
            <person name="Jin W."/>
            <person name="Huang S."/>
        </authorList>
    </citation>
    <scope>NUCLEOTIDE SEQUENCE [LARGE SCALE GENOMIC DNA]</scope>
    <source>
        <strain evidence="2">cv. 9930</strain>
    </source>
</reference>
<evidence type="ECO:0000313" key="2">
    <source>
        <dbReference type="Proteomes" id="UP000029981"/>
    </source>
</evidence>
<dbReference type="Proteomes" id="UP000029981">
    <property type="component" value="Chromosome 4"/>
</dbReference>
<protein>
    <submittedName>
        <fullName evidence="1">Uncharacterized protein</fullName>
    </submittedName>
</protein>
<accession>A0A0A0L2R0</accession>
<reference evidence="1 2" key="3">
    <citation type="journal article" date="2010" name="BMC Genomics">
        <title>Transcriptome sequencing and comparative analysis of cucumber flowers with different sex types.</title>
        <authorList>
            <person name="Guo S."/>
            <person name="Zheng Y."/>
            <person name="Joung J.G."/>
            <person name="Liu S."/>
            <person name="Zhang Z."/>
            <person name="Crasta O.R."/>
            <person name="Sobral B.W."/>
            <person name="Xu Y."/>
            <person name="Huang S."/>
            <person name="Fei Z."/>
        </authorList>
    </citation>
    <scope>NUCLEOTIDE SEQUENCE [LARGE SCALE GENOMIC DNA]</scope>
    <source>
        <strain evidence="2">cv. 9930</strain>
    </source>
</reference>
<reference evidence="1 2" key="1">
    <citation type="journal article" date="2009" name="Nat. Genet.">
        <title>The genome of the cucumber, Cucumis sativus L.</title>
        <authorList>
            <person name="Huang S."/>
            <person name="Li R."/>
            <person name="Zhang Z."/>
            <person name="Li L."/>
            <person name="Gu X."/>
            <person name="Fan W."/>
            <person name="Lucas W.J."/>
            <person name="Wang X."/>
            <person name="Xie B."/>
            <person name="Ni P."/>
            <person name="Ren Y."/>
            <person name="Zhu H."/>
            <person name="Li J."/>
            <person name="Lin K."/>
            <person name="Jin W."/>
            <person name="Fei Z."/>
            <person name="Li G."/>
            <person name="Staub J."/>
            <person name="Kilian A."/>
            <person name="van der Vossen E.A."/>
            <person name="Wu Y."/>
            <person name="Guo J."/>
            <person name="He J."/>
            <person name="Jia Z."/>
            <person name="Ren Y."/>
            <person name="Tian G."/>
            <person name="Lu Y."/>
            <person name="Ruan J."/>
            <person name="Qian W."/>
            <person name="Wang M."/>
            <person name="Huang Q."/>
            <person name="Li B."/>
            <person name="Xuan Z."/>
            <person name="Cao J."/>
            <person name="Asan"/>
            <person name="Wu Z."/>
            <person name="Zhang J."/>
            <person name="Cai Q."/>
            <person name="Bai Y."/>
            <person name="Zhao B."/>
            <person name="Han Y."/>
            <person name="Li Y."/>
            <person name="Li X."/>
            <person name="Wang S."/>
            <person name="Shi Q."/>
            <person name="Liu S."/>
            <person name="Cho W.K."/>
            <person name="Kim J.Y."/>
            <person name="Xu Y."/>
            <person name="Heller-Uszynska K."/>
            <person name="Miao H."/>
            <person name="Cheng Z."/>
            <person name="Zhang S."/>
            <person name="Wu J."/>
            <person name="Yang Y."/>
            <person name="Kang H."/>
            <person name="Li M."/>
            <person name="Liang H."/>
            <person name="Ren X."/>
            <person name="Shi Z."/>
            <person name="Wen M."/>
            <person name="Jian M."/>
            <person name="Yang H."/>
            <person name="Zhang G."/>
            <person name="Yang Z."/>
            <person name="Chen R."/>
            <person name="Liu S."/>
            <person name="Li J."/>
            <person name="Ma L."/>
            <person name="Liu H."/>
            <person name="Zhou Y."/>
            <person name="Zhao J."/>
            <person name="Fang X."/>
            <person name="Li G."/>
            <person name="Fang L."/>
            <person name="Li Y."/>
            <person name="Liu D."/>
            <person name="Zheng H."/>
            <person name="Zhang Y."/>
            <person name="Qin N."/>
            <person name="Li Z."/>
            <person name="Yang G."/>
            <person name="Yang S."/>
            <person name="Bolund L."/>
            <person name="Kristiansen K."/>
            <person name="Zheng H."/>
            <person name="Li S."/>
            <person name="Zhang X."/>
            <person name="Yang H."/>
            <person name="Wang J."/>
            <person name="Sun R."/>
            <person name="Zhang B."/>
            <person name="Jiang S."/>
            <person name="Wang J."/>
            <person name="Du Y."/>
            <person name="Li S."/>
        </authorList>
    </citation>
    <scope>NUCLEOTIDE SEQUENCE [LARGE SCALE GENOMIC DNA]</scope>
    <source>
        <strain evidence="2">cv. 9930</strain>
    </source>
</reference>
<organism evidence="1 2">
    <name type="scientific">Cucumis sativus</name>
    <name type="common">Cucumber</name>
    <dbReference type="NCBI Taxonomy" id="3659"/>
    <lineage>
        <taxon>Eukaryota</taxon>
        <taxon>Viridiplantae</taxon>
        <taxon>Streptophyta</taxon>
        <taxon>Embryophyta</taxon>
        <taxon>Tracheophyta</taxon>
        <taxon>Spermatophyta</taxon>
        <taxon>Magnoliopsida</taxon>
        <taxon>eudicotyledons</taxon>
        <taxon>Gunneridae</taxon>
        <taxon>Pentapetalae</taxon>
        <taxon>rosids</taxon>
        <taxon>fabids</taxon>
        <taxon>Cucurbitales</taxon>
        <taxon>Cucurbitaceae</taxon>
        <taxon>Benincaseae</taxon>
        <taxon>Cucumis</taxon>
    </lineage>
</organism>
<keyword evidence="2" id="KW-1185">Reference proteome</keyword>